<keyword evidence="2" id="KW-0808">Transferase</keyword>
<evidence type="ECO:0000313" key="2">
    <source>
        <dbReference type="EMBL" id="ADJ64099.1"/>
    </source>
</evidence>
<evidence type="ECO:0000259" key="1">
    <source>
        <dbReference type="Pfam" id="PF01571"/>
    </source>
</evidence>
<dbReference type="eggNOG" id="COG0404">
    <property type="taxonomic scope" value="Bacteria"/>
</dbReference>
<dbReference type="NCBIfam" id="TIGR03317">
    <property type="entry name" value="ygfZ_signature"/>
    <property type="match status" value="1"/>
</dbReference>
<dbReference type="InterPro" id="IPR017703">
    <property type="entry name" value="YgfZ/GCV_T_CS"/>
</dbReference>
<proteinExistence type="predicted"/>
<keyword evidence="3" id="KW-1185">Reference proteome</keyword>
<dbReference type="Proteomes" id="UP000000329">
    <property type="component" value="Chromosome"/>
</dbReference>
<dbReference type="Gene3D" id="3.30.70.1400">
    <property type="entry name" value="Aminomethyltransferase beta-barrel domains"/>
    <property type="match status" value="1"/>
</dbReference>
<name>D8IXJ7_HERSS</name>
<dbReference type="GO" id="GO:0008168">
    <property type="term" value="F:methyltransferase activity"/>
    <property type="evidence" value="ECO:0007669"/>
    <property type="project" value="UniProtKB-KW"/>
</dbReference>
<accession>D8IXJ7</accession>
<dbReference type="RefSeq" id="WP_013234577.1">
    <property type="nucleotide sequence ID" value="NC_014323.1"/>
</dbReference>
<dbReference type="GO" id="GO:0016226">
    <property type="term" value="P:iron-sulfur cluster assembly"/>
    <property type="evidence" value="ECO:0007669"/>
    <property type="project" value="TreeGrafter"/>
</dbReference>
<dbReference type="HOGENOM" id="CLU_007884_6_2_4"/>
<sequence>MTEMTSSPSAWRDFLAQQGAQFEADSAEPVDHADVIGFAPTAAAPQSLESFMAPLTSLGLIAVTGEDAASFLHGQLTNDVQHLDTGSARLAGYCSPKGRLLATFLMWRDDQASWLQLPRSLQPAIQKRLQMFVMRAKAKLADASTERGVLGLAGPATANALAEWFPVLPAAPYDKIDNSHGTLIRLADAAGSPRYQWIAAIDTLTAAWPRLAQHLTPTASLAWRLSEIRAGVPGIVAATQEQFVPQMINFELIGGVNFKKGCYPGQEIVARSQYLGKLKRRTMLATIDSAAARAGQEVFAAADPGQPCGMVVNAEALDDGHALALVEMKLAAAEDAVHLGAADGPALHFHALPYELADPQ</sequence>
<dbReference type="PANTHER" id="PTHR22602">
    <property type="entry name" value="TRANSFERASE CAF17, MITOCHONDRIAL-RELATED"/>
    <property type="match status" value="1"/>
</dbReference>
<dbReference type="SUPFAM" id="SSF103025">
    <property type="entry name" value="Folate-binding domain"/>
    <property type="match status" value="1"/>
</dbReference>
<dbReference type="AlphaFoldDB" id="D8IXJ7"/>
<reference evidence="2 3" key="1">
    <citation type="submission" date="2010-04" db="EMBL/GenBank/DDBJ databases">
        <title>The genome of Herbaspirillum seropedicae SmR1, an endophytic, nitrogen-fixing, plant-growth promoting beta-Proteobacteria.</title>
        <authorList>
            <person name="Pedrosa F.O."/>
            <person name="Monteiro R.A."/>
            <person name="Wassem R."/>
            <person name="Cruz L.M."/>
            <person name="Ayub R.A."/>
            <person name="Colauto N.B."/>
            <person name="Fernandez M.A."/>
            <person name="Fungaro M.H.P."/>
            <person name="Grisard E.C."/>
            <person name="Hungria M."/>
            <person name="Madeira H.M.F."/>
            <person name="Nodari R.O."/>
            <person name="Osaku C.A."/>
            <person name="Petzl-Erler M.L."/>
            <person name="Terenzi H."/>
            <person name="Vieira L.G.E."/>
            <person name="Almeida M.I.M."/>
            <person name="Alves L.R."/>
            <person name="Arantes O.M.N."/>
            <person name="Balsanelli E."/>
            <person name="Barcellos F.G."/>
            <person name="Baura V.A."/>
            <person name="Binde D.R."/>
            <person name="Campo R.J."/>
            <person name="Chubatsu L.S."/>
            <person name="Chueire L.M.O."/>
            <person name="Ciferri R.R."/>
            <person name="Correa L.C."/>
            <person name="da Conceicao Silva J.L."/>
            <person name="Dabul A.N.G."/>
            <person name="Dambros B.P."/>
            <person name="Faoro H."/>
            <person name="Favetti A."/>
            <person name="Friedermann G."/>
            <person name="Furlaneto M.C."/>
            <person name="Gasques L.S."/>
            <person name="Gimenes C.C.T."/>
            <person name="Gioppo N.M.R."/>
            <person name="Glienke-Blanco C."/>
            <person name="Godoy L.P."/>
            <person name="Guerra M.P."/>
            <person name="Karp S."/>
            <person name="Kava-Cordeiro V."/>
            <person name="Margarido V.P."/>
            <person name="Mathioni S.M."/>
            <person name="Menck-Soares M.A."/>
            <person name="Murace N.K."/>
            <person name="Nicolas M.F."/>
            <person name="Oliveira C.E.C."/>
            <person name="Pagnan N.A.B."/>
            <person name="Pamphile J.A."/>
            <person name="Patussi E.V."/>
            <person name="Pereira L.F.P."/>
            <person name="Pereira-Ferrari L."/>
            <person name="Pinto F.G.S."/>
            <person name="Precoma C."/>
            <person name="Prioli A.J."/>
            <person name="Prioli S.M.A.P."/>
            <person name="Raittz R.T."/>
            <person name="Ramos H.J.O."/>
            <person name="Ribeiro E.M.S.F."/>
            <person name="Rigo L.U."/>
            <person name="Rocha C.L.M.S.C."/>
            <person name="Rocha S.N."/>
            <person name="Santos K."/>
            <person name="Satori D."/>
            <person name="Silva A.G."/>
            <person name="Simao R.C.G."/>
            <person name="Soares M.A.M."/>
            <person name="Souza E.M."/>
            <person name="Steffens M.B.R."/>
            <person name="Steindel M."/>
            <person name="Tadra-Sfeir M.Z."/>
            <person name="Takahashi E.K."/>
            <person name="Torres R.A."/>
            <person name="Valle J.S."/>
            <person name="Vernal J.I."/>
            <person name="Vilas-Boas L.A."/>
            <person name="Watanabe M.A.E."/>
            <person name="Weiss V.A."/>
            <person name="Yates M.A."/>
            <person name="Souza E.M."/>
        </authorList>
    </citation>
    <scope>NUCLEOTIDE SEQUENCE [LARGE SCALE GENOMIC DNA]</scope>
    <source>
        <strain evidence="2 3">SmR1</strain>
    </source>
</reference>
<organism evidence="2 3">
    <name type="scientific">Herbaspirillum seropedicae (strain SmR1)</name>
    <dbReference type="NCBI Taxonomy" id="757424"/>
    <lineage>
        <taxon>Bacteria</taxon>
        <taxon>Pseudomonadati</taxon>
        <taxon>Pseudomonadota</taxon>
        <taxon>Betaproteobacteria</taxon>
        <taxon>Burkholderiales</taxon>
        <taxon>Oxalobacteraceae</taxon>
        <taxon>Herbaspirillum</taxon>
    </lineage>
</organism>
<feature type="domain" description="GCVT N-terminal" evidence="1">
    <location>
        <begin position="56"/>
        <end position="165"/>
    </location>
</feature>
<dbReference type="STRING" id="757424.Hsero_2603"/>
<dbReference type="InterPro" id="IPR006222">
    <property type="entry name" value="GCVT_N"/>
</dbReference>
<dbReference type="OrthoDB" id="9796287at2"/>
<keyword evidence="2" id="KW-0489">Methyltransferase</keyword>
<protein>
    <submittedName>
        <fullName evidence="2">Glycine cleavage T (Aminomethyltransferase) protein</fullName>
    </submittedName>
</protein>
<dbReference type="GeneID" id="29393392"/>
<dbReference type="PANTHER" id="PTHR22602:SF0">
    <property type="entry name" value="TRANSFERASE CAF17, MITOCHONDRIAL-RELATED"/>
    <property type="match status" value="1"/>
</dbReference>
<dbReference type="EMBL" id="CP002039">
    <property type="protein sequence ID" value="ADJ64099.1"/>
    <property type="molecule type" value="Genomic_DNA"/>
</dbReference>
<dbReference type="Gene3D" id="2.40.30.160">
    <property type="match status" value="1"/>
</dbReference>
<dbReference type="Gene3D" id="3.30.70.1630">
    <property type="match status" value="1"/>
</dbReference>
<dbReference type="InterPro" id="IPR045179">
    <property type="entry name" value="YgfZ/GcvT"/>
</dbReference>
<gene>
    <name evidence="2" type="primary">gcvT</name>
    <name evidence="2" type="ordered locus">Hsero_2603</name>
</gene>
<dbReference type="KEGG" id="hse:Hsero_2603"/>
<dbReference type="GO" id="GO:0032259">
    <property type="term" value="P:methylation"/>
    <property type="evidence" value="ECO:0007669"/>
    <property type="project" value="UniProtKB-KW"/>
</dbReference>
<dbReference type="Pfam" id="PF01571">
    <property type="entry name" value="GCV_T"/>
    <property type="match status" value="1"/>
</dbReference>
<evidence type="ECO:0000313" key="3">
    <source>
        <dbReference type="Proteomes" id="UP000000329"/>
    </source>
</evidence>
<dbReference type="PIRSF" id="PIRSF006487">
    <property type="entry name" value="GcvT"/>
    <property type="match status" value="1"/>
</dbReference>